<dbReference type="GeneID" id="109125414"/>
<feature type="region of interest" description="Disordered" evidence="1">
    <location>
        <begin position="42"/>
        <end position="67"/>
    </location>
</feature>
<dbReference type="RefSeq" id="XP_019082577.1">
    <property type="nucleotide sequence ID" value="XM_019227032.1"/>
</dbReference>
<name>A0ABM1Q739_CAMSA</name>
<gene>
    <name evidence="3" type="primary">LOC109125414</name>
</gene>
<evidence type="ECO:0000313" key="3">
    <source>
        <dbReference type="RefSeq" id="XP_019082577.1"/>
    </source>
</evidence>
<evidence type="ECO:0000256" key="1">
    <source>
        <dbReference type="SAM" id="MobiDB-lite"/>
    </source>
</evidence>
<dbReference type="Proteomes" id="UP000694864">
    <property type="component" value="Chromosome 7"/>
</dbReference>
<sequence length="167" mass="18330">MNKPTFQSISKYFSLSCDELRNHLVNIDSHLLGIKPKKINLLRRGNSKKPNPKEAEEDDHPRVSNNTTISNCNVASLGDRLGFDELGFRGSHETVSSLGSSPASKVYTVSDSSVLNPLTLGLYGSDYFPVVPMPLATDNFGFCANEGAWDLCRLDLEIPPTLFPVSN</sequence>
<proteinExistence type="predicted"/>
<accession>A0ABM1Q739</accession>
<organism evidence="2 3">
    <name type="scientific">Camelina sativa</name>
    <name type="common">False flax</name>
    <name type="synonym">Myagrum sativum</name>
    <dbReference type="NCBI Taxonomy" id="90675"/>
    <lineage>
        <taxon>Eukaryota</taxon>
        <taxon>Viridiplantae</taxon>
        <taxon>Streptophyta</taxon>
        <taxon>Embryophyta</taxon>
        <taxon>Tracheophyta</taxon>
        <taxon>Spermatophyta</taxon>
        <taxon>Magnoliopsida</taxon>
        <taxon>eudicotyledons</taxon>
        <taxon>Gunneridae</taxon>
        <taxon>Pentapetalae</taxon>
        <taxon>rosids</taxon>
        <taxon>malvids</taxon>
        <taxon>Brassicales</taxon>
        <taxon>Brassicaceae</taxon>
        <taxon>Camelineae</taxon>
        <taxon>Camelina</taxon>
    </lineage>
</organism>
<keyword evidence="2" id="KW-1185">Reference proteome</keyword>
<reference evidence="2" key="1">
    <citation type="journal article" date="2014" name="Nat. Commun.">
        <title>The emerging biofuel crop Camelina sativa retains a highly undifferentiated hexaploid genome structure.</title>
        <authorList>
            <person name="Kagale S."/>
            <person name="Koh C."/>
            <person name="Nixon J."/>
            <person name="Bollina V."/>
            <person name="Clarke W.E."/>
            <person name="Tuteja R."/>
            <person name="Spillane C."/>
            <person name="Robinson S.J."/>
            <person name="Links M.G."/>
            <person name="Clarke C."/>
            <person name="Higgins E.E."/>
            <person name="Huebert T."/>
            <person name="Sharpe A.G."/>
            <person name="Parkin I.A."/>
        </authorList>
    </citation>
    <scope>NUCLEOTIDE SEQUENCE [LARGE SCALE GENOMIC DNA]</scope>
    <source>
        <strain evidence="2">cv. DH55</strain>
    </source>
</reference>
<evidence type="ECO:0000313" key="2">
    <source>
        <dbReference type="Proteomes" id="UP000694864"/>
    </source>
</evidence>
<feature type="compositionally biased region" description="Basic and acidic residues" evidence="1">
    <location>
        <begin position="51"/>
        <end position="62"/>
    </location>
</feature>
<protein>
    <submittedName>
        <fullName evidence="3">Agamous-like MADS-box protein AGL49</fullName>
    </submittedName>
</protein>
<reference evidence="3" key="2">
    <citation type="submission" date="2025-08" db="UniProtKB">
        <authorList>
            <consortium name="RefSeq"/>
        </authorList>
    </citation>
    <scope>IDENTIFICATION</scope>
    <source>
        <tissue evidence="3">Leaf</tissue>
    </source>
</reference>